<comment type="catalytic activity">
    <reaction evidence="9 10">
        <text>propanoyl-CoA + phosphate = propanoyl phosphate + CoA</text>
        <dbReference type="Rhea" id="RHEA:28046"/>
        <dbReference type="ChEBI" id="CHEBI:43474"/>
        <dbReference type="ChEBI" id="CHEBI:57287"/>
        <dbReference type="ChEBI" id="CHEBI:57392"/>
        <dbReference type="ChEBI" id="CHEBI:58933"/>
        <dbReference type="EC" id="2.3.1.222"/>
    </reaction>
</comment>
<evidence type="ECO:0000256" key="10">
    <source>
        <dbReference type="PIRNR" id="PIRNR010130"/>
    </source>
</evidence>
<dbReference type="Proteomes" id="UP000051442">
    <property type="component" value="Unassembled WGS sequence"/>
</dbReference>
<gene>
    <name evidence="11" type="ORF">FD14_GL002890</name>
</gene>
<dbReference type="GO" id="GO:0016747">
    <property type="term" value="F:acyltransferase activity, transferring groups other than amino-acyl groups"/>
    <property type="evidence" value="ECO:0007669"/>
    <property type="project" value="InterPro"/>
</dbReference>
<keyword evidence="5 10" id="KW-0808">Transferase</keyword>
<comment type="cofactor">
    <cofactor evidence="1">
        <name>Zn(2+)</name>
        <dbReference type="ChEBI" id="CHEBI:29105"/>
    </cofactor>
</comment>
<evidence type="ECO:0000256" key="8">
    <source>
        <dbReference type="ARBA" id="ARBA00023315"/>
    </source>
</evidence>
<evidence type="ECO:0000256" key="4">
    <source>
        <dbReference type="ARBA" id="ARBA00020837"/>
    </source>
</evidence>
<sequence>MELTEEKLRQIIKKVIQEQTGQASDPHRVQVSVSNHHIHLTEDDFKTLFPGQKMTPFKPLKQPKEFASTSVADVVGPNGKISHVRVLGPCRSHSQVEISRSEAIAIGVDAPIRLSGHLDGAPSVKLVTPDGEVTVQGVIVAKRHIHMSNDDAAKLGVKLGDLVSVEIKTPDRCTIYNDVVARPREDFVEEMHIDTDEASAANVGMGAPTFGRIIVPEKK</sequence>
<dbReference type="UniPathway" id="UPA00621"/>
<evidence type="ECO:0000256" key="5">
    <source>
        <dbReference type="ARBA" id="ARBA00022679"/>
    </source>
</evidence>
<evidence type="ECO:0000256" key="1">
    <source>
        <dbReference type="ARBA" id="ARBA00001947"/>
    </source>
</evidence>
<proteinExistence type="inferred from homology"/>
<dbReference type="NCBIfam" id="NF011652">
    <property type="entry name" value="PRK15070.1"/>
    <property type="match status" value="1"/>
</dbReference>
<dbReference type="PANTHER" id="PTHR39453">
    <property type="entry name" value="PHOSPHATE PROPANOYLTRANSFERASE"/>
    <property type="match status" value="1"/>
</dbReference>
<dbReference type="STRING" id="1423804.FD14_GL002890"/>
<protein>
    <recommendedName>
        <fullName evidence="4 10">Phosphate propanoyltransferase</fullName>
        <ecNumber evidence="3 10">2.3.1.222</ecNumber>
    </recommendedName>
</protein>
<dbReference type="EC" id="2.3.1.222" evidence="3 10"/>
<comment type="function">
    <text evidence="10">Involved in 1,2-propanediol (1,2-PD) degradation by catalyzing the conversion of propanoyl-CoA to propanoyl-phosphate.</text>
</comment>
<dbReference type="GO" id="GO:0046872">
    <property type="term" value="F:metal ion binding"/>
    <property type="evidence" value="ECO:0007669"/>
    <property type="project" value="UniProtKB-KW"/>
</dbReference>
<evidence type="ECO:0000256" key="3">
    <source>
        <dbReference type="ARBA" id="ARBA00012206"/>
    </source>
</evidence>
<dbReference type="Pfam" id="PF06130">
    <property type="entry name" value="PTAC"/>
    <property type="match status" value="1"/>
</dbReference>
<dbReference type="PIRSF" id="PIRSF010130">
    <property type="entry name" value="PduL"/>
    <property type="match status" value="1"/>
</dbReference>
<evidence type="ECO:0000256" key="2">
    <source>
        <dbReference type="ARBA" id="ARBA00007342"/>
    </source>
</evidence>
<organism evidence="11 12">
    <name type="scientific">Secundilactobacillus similis DSM 23365 = JCM 2765</name>
    <dbReference type="NCBI Taxonomy" id="1423804"/>
    <lineage>
        <taxon>Bacteria</taxon>
        <taxon>Bacillati</taxon>
        <taxon>Bacillota</taxon>
        <taxon>Bacilli</taxon>
        <taxon>Lactobacillales</taxon>
        <taxon>Lactobacillaceae</taxon>
        <taxon>Secundilactobacillus</taxon>
    </lineage>
</organism>
<evidence type="ECO:0000256" key="7">
    <source>
        <dbReference type="ARBA" id="ARBA00022833"/>
    </source>
</evidence>
<keyword evidence="12" id="KW-1185">Reference proteome</keyword>
<dbReference type="GO" id="GO:0051144">
    <property type="term" value="P:1,2-propanediol catabolic process"/>
    <property type="evidence" value="ECO:0007669"/>
    <property type="project" value="UniProtKB-UniPathway"/>
</dbReference>
<keyword evidence="8 10" id="KW-0012">Acyltransferase</keyword>
<evidence type="ECO:0000256" key="6">
    <source>
        <dbReference type="ARBA" id="ARBA00022723"/>
    </source>
</evidence>
<dbReference type="EMBL" id="AYZM01000178">
    <property type="protein sequence ID" value="KRN15547.1"/>
    <property type="molecule type" value="Genomic_DNA"/>
</dbReference>
<dbReference type="InterPro" id="IPR008300">
    <property type="entry name" value="PTAC"/>
</dbReference>
<comment type="pathway">
    <text evidence="10">Polyol metabolism; 1,2-propanediol degradation.</text>
</comment>
<evidence type="ECO:0000313" key="11">
    <source>
        <dbReference type="EMBL" id="KRN15547.1"/>
    </source>
</evidence>
<evidence type="ECO:0000313" key="12">
    <source>
        <dbReference type="Proteomes" id="UP000051442"/>
    </source>
</evidence>
<dbReference type="OrthoDB" id="9784365at2"/>
<dbReference type="AlphaFoldDB" id="A0A0R2EK00"/>
<name>A0A0R2EK00_9LACO</name>
<comment type="caution">
    <text evidence="11">The sequence shown here is derived from an EMBL/GenBank/DDBJ whole genome shotgun (WGS) entry which is preliminary data.</text>
</comment>
<dbReference type="PATRIC" id="fig|1423804.4.peg.3112"/>
<dbReference type="RefSeq" id="WP_057152445.1">
    <property type="nucleotide sequence ID" value="NZ_AYZM01000178.1"/>
</dbReference>
<dbReference type="PANTHER" id="PTHR39453:SF1">
    <property type="entry name" value="PHOSPHATE PROPANOYLTRANSFERASE"/>
    <property type="match status" value="1"/>
</dbReference>
<evidence type="ECO:0000256" key="9">
    <source>
        <dbReference type="ARBA" id="ARBA00047589"/>
    </source>
</evidence>
<comment type="similarity">
    <text evidence="2 10">Belongs to the PduL family.</text>
</comment>
<keyword evidence="7" id="KW-0862">Zinc</keyword>
<accession>A0A0R2EK00</accession>
<keyword evidence="6" id="KW-0479">Metal-binding</keyword>
<reference evidence="11 12" key="1">
    <citation type="journal article" date="2015" name="Genome Announc.">
        <title>Expanding the biotechnology potential of lactobacilli through comparative genomics of 213 strains and associated genera.</title>
        <authorList>
            <person name="Sun Z."/>
            <person name="Harris H.M."/>
            <person name="McCann A."/>
            <person name="Guo C."/>
            <person name="Argimon S."/>
            <person name="Zhang W."/>
            <person name="Yang X."/>
            <person name="Jeffery I.B."/>
            <person name="Cooney J.C."/>
            <person name="Kagawa T.F."/>
            <person name="Liu W."/>
            <person name="Song Y."/>
            <person name="Salvetti E."/>
            <person name="Wrobel A."/>
            <person name="Rasinkangas P."/>
            <person name="Parkhill J."/>
            <person name="Rea M.C."/>
            <person name="O'Sullivan O."/>
            <person name="Ritari J."/>
            <person name="Douillard F.P."/>
            <person name="Paul Ross R."/>
            <person name="Yang R."/>
            <person name="Briner A.E."/>
            <person name="Felis G.E."/>
            <person name="de Vos W.M."/>
            <person name="Barrangou R."/>
            <person name="Klaenhammer T.R."/>
            <person name="Caufield P.W."/>
            <person name="Cui Y."/>
            <person name="Zhang H."/>
            <person name="O'Toole P.W."/>
        </authorList>
    </citation>
    <scope>NUCLEOTIDE SEQUENCE [LARGE SCALE GENOMIC DNA]</scope>
    <source>
        <strain evidence="11 12">DSM 23365</strain>
    </source>
</reference>